<sequence>MTDTFALAGVARRYTVPGDRPWRRVPRVALDGVDLTVPAGRDLAIVGASGSGKSTLLRLLLALEAPDAGAVRFRGDVVTPRDPGALRRAVGVVAQDPGSSLDPRLPVGASIREPLECLAVPGDHGARVAELLDGVGLDPAVAGRRPAGFSGGERQRIALARALAARPAVLVGDEPFSAVDPTTRRRLVTLVGDLARASGTQLLLVTHDLGIAQHLCADVAVLDAGRVVETGPVDAVFADPAAGATRALLDAVLRVGGSRGGAVA</sequence>
<dbReference type="PANTHER" id="PTHR43776:SF7">
    <property type="entry name" value="D,D-DIPEPTIDE TRANSPORT ATP-BINDING PROTEIN DDPF-RELATED"/>
    <property type="match status" value="1"/>
</dbReference>
<dbReference type="SUPFAM" id="SSF52540">
    <property type="entry name" value="P-loop containing nucleoside triphosphate hydrolases"/>
    <property type="match status" value="1"/>
</dbReference>
<evidence type="ECO:0000256" key="1">
    <source>
        <dbReference type="ARBA" id="ARBA00005417"/>
    </source>
</evidence>
<dbReference type="PANTHER" id="PTHR43776">
    <property type="entry name" value="TRANSPORT ATP-BINDING PROTEIN"/>
    <property type="match status" value="1"/>
</dbReference>
<keyword evidence="7" id="KW-1185">Reference proteome</keyword>
<reference evidence="7" key="1">
    <citation type="journal article" date="2019" name="Int. J. Syst. Evol. Microbiol.">
        <title>The Global Catalogue of Microorganisms (GCM) 10K type strain sequencing project: providing services to taxonomists for standard genome sequencing and annotation.</title>
        <authorList>
            <consortium name="The Broad Institute Genomics Platform"/>
            <consortium name="The Broad Institute Genome Sequencing Center for Infectious Disease"/>
            <person name="Wu L."/>
            <person name="Ma J."/>
        </authorList>
    </citation>
    <scope>NUCLEOTIDE SEQUENCE [LARGE SCALE GENOMIC DNA]</scope>
    <source>
        <strain evidence="7">XZYJ18</strain>
    </source>
</reference>
<evidence type="ECO:0000256" key="2">
    <source>
        <dbReference type="ARBA" id="ARBA00022448"/>
    </source>
</evidence>
<evidence type="ECO:0000313" key="6">
    <source>
        <dbReference type="EMBL" id="MFC5137938.1"/>
    </source>
</evidence>
<comment type="caution">
    <text evidence="6">The sequence shown here is derived from an EMBL/GenBank/DDBJ whole genome shotgun (WGS) entry which is preliminary data.</text>
</comment>
<protein>
    <submittedName>
        <fullName evidence="6">ABC transporter ATP-binding protein</fullName>
    </submittedName>
</protein>
<dbReference type="GO" id="GO:0005524">
    <property type="term" value="F:ATP binding"/>
    <property type="evidence" value="ECO:0007669"/>
    <property type="project" value="UniProtKB-KW"/>
</dbReference>
<dbReference type="InterPro" id="IPR017871">
    <property type="entry name" value="ABC_transporter-like_CS"/>
</dbReference>
<feature type="domain" description="ABC transporter" evidence="5">
    <location>
        <begin position="5"/>
        <end position="249"/>
    </location>
</feature>
<comment type="similarity">
    <text evidence="1">Belongs to the ABC transporter superfamily.</text>
</comment>
<keyword evidence="2" id="KW-0813">Transport</keyword>
<accession>A0ABV9ZCT8</accession>
<keyword evidence="3" id="KW-0547">Nucleotide-binding</keyword>
<dbReference type="RefSeq" id="WP_378020135.1">
    <property type="nucleotide sequence ID" value="NZ_JBHSKG010000002.1"/>
</dbReference>
<dbReference type="InterPro" id="IPR003593">
    <property type="entry name" value="AAA+_ATPase"/>
</dbReference>
<dbReference type="InterPro" id="IPR027417">
    <property type="entry name" value="P-loop_NTPase"/>
</dbReference>
<dbReference type="EMBL" id="JBHSKG010000002">
    <property type="protein sequence ID" value="MFC5137938.1"/>
    <property type="molecule type" value="Genomic_DNA"/>
</dbReference>
<organism evidence="6 7">
    <name type="scientific">Actinomycetospora rhizophila</name>
    <dbReference type="NCBI Taxonomy" id="1416876"/>
    <lineage>
        <taxon>Bacteria</taxon>
        <taxon>Bacillati</taxon>
        <taxon>Actinomycetota</taxon>
        <taxon>Actinomycetes</taxon>
        <taxon>Pseudonocardiales</taxon>
        <taxon>Pseudonocardiaceae</taxon>
        <taxon>Actinomycetospora</taxon>
    </lineage>
</organism>
<evidence type="ECO:0000256" key="4">
    <source>
        <dbReference type="ARBA" id="ARBA00022840"/>
    </source>
</evidence>
<dbReference type="SMART" id="SM00382">
    <property type="entry name" value="AAA"/>
    <property type="match status" value="1"/>
</dbReference>
<keyword evidence="4 6" id="KW-0067">ATP-binding</keyword>
<dbReference type="PROSITE" id="PS50893">
    <property type="entry name" value="ABC_TRANSPORTER_2"/>
    <property type="match status" value="1"/>
</dbReference>
<proteinExistence type="inferred from homology"/>
<evidence type="ECO:0000313" key="7">
    <source>
        <dbReference type="Proteomes" id="UP001596175"/>
    </source>
</evidence>
<evidence type="ECO:0000256" key="3">
    <source>
        <dbReference type="ARBA" id="ARBA00022741"/>
    </source>
</evidence>
<dbReference type="InterPro" id="IPR050319">
    <property type="entry name" value="ABC_transp_ATP-bind"/>
</dbReference>
<dbReference type="Proteomes" id="UP001596175">
    <property type="component" value="Unassembled WGS sequence"/>
</dbReference>
<gene>
    <name evidence="6" type="ORF">ACFPK1_06825</name>
</gene>
<dbReference type="Pfam" id="PF00005">
    <property type="entry name" value="ABC_tran"/>
    <property type="match status" value="1"/>
</dbReference>
<name>A0ABV9ZCT8_9PSEU</name>
<dbReference type="PROSITE" id="PS00211">
    <property type="entry name" value="ABC_TRANSPORTER_1"/>
    <property type="match status" value="1"/>
</dbReference>
<dbReference type="InterPro" id="IPR003439">
    <property type="entry name" value="ABC_transporter-like_ATP-bd"/>
</dbReference>
<dbReference type="Gene3D" id="3.40.50.300">
    <property type="entry name" value="P-loop containing nucleotide triphosphate hydrolases"/>
    <property type="match status" value="1"/>
</dbReference>
<evidence type="ECO:0000259" key="5">
    <source>
        <dbReference type="PROSITE" id="PS50893"/>
    </source>
</evidence>